<dbReference type="AlphaFoldDB" id="A0A699QP18"/>
<comment type="caution">
    <text evidence="1">The sequence shown here is derived from an EMBL/GenBank/DDBJ whole genome shotgun (WGS) entry which is preliminary data.</text>
</comment>
<evidence type="ECO:0000313" key="1">
    <source>
        <dbReference type="EMBL" id="GFC73657.1"/>
    </source>
</evidence>
<proteinExistence type="predicted"/>
<sequence length="54" mass="6240">MKMEHYLSHTDYLIWQVIHNGNGLISITTDTNGMIKVLPPKTAEEVVAREMERK</sequence>
<gene>
    <name evidence="1" type="ORF">Tci_845627</name>
</gene>
<feature type="non-terminal residue" evidence="1">
    <location>
        <position position="54"/>
    </location>
</feature>
<accession>A0A699QP18</accession>
<organism evidence="1">
    <name type="scientific">Tanacetum cinerariifolium</name>
    <name type="common">Dalmatian daisy</name>
    <name type="synonym">Chrysanthemum cinerariifolium</name>
    <dbReference type="NCBI Taxonomy" id="118510"/>
    <lineage>
        <taxon>Eukaryota</taxon>
        <taxon>Viridiplantae</taxon>
        <taxon>Streptophyta</taxon>
        <taxon>Embryophyta</taxon>
        <taxon>Tracheophyta</taxon>
        <taxon>Spermatophyta</taxon>
        <taxon>Magnoliopsida</taxon>
        <taxon>eudicotyledons</taxon>
        <taxon>Gunneridae</taxon>
        <taxon>Pentapetalae</taxon>
        <taxon>asterids</taxon>
        <taxon>campanulids</taxon>
        <taxon>Asterales</taxon>
        <taxon>Asteraceae</taxon>
        <taxon>Asteroideae</taxon>
        <taxon>Anthemideae</taxon>
        <taxon>Anthemidinae</taxon>
        <taxon>Tanacetum</taxon>
    </lineage>
</organism>
<name>A0A699QP18_TANCI</name>
<reference evidence="1" key="1">
    <citation type="journal article" date="2019" name="Sci. Rep.">
        <title>Draft genome of Tanacetum cinerariifolium, the natural source of mosquito coil.</title>
        <authorList>
            <person name="Yamashiro T."/>
            <person name="Shiraishi A."/>
            <person name="Satake H."/>
            <person name="Nakayama K."/>
        </authorList>
    </citation>
    <scope>NUCLEOTIDE SEQUENCE</scope>
</reference>
<dbReference type="EMBL" id="BKCJ011043554">
    <property type="protein sequence ID" value="GFC73657.1"/>
    <property type="molecule type" value="Genomic_DNA"/>
</dbReference>
<protein>
    <submittedName>
        <fullName evidence="1">Uncharacterized protein</fullName>
    </submittedName>
</protein>